<protein>
    <submittedName>
        <fullName evidence="1">Uncharacterized protein</fullName>
    </submittedName>
</protein>
<evidence type="ECO:0000313" key="1">
    <source>
        <dbReference type="EMBL" id="GAQ93502.1"/>
    </source>
</evidence>
<evidence type="ECO:0000313" key="2">
    <source>
        <dbReference type="Proteomes" id="UP000054558"/>
    </source>
</evidence>
<keyword evidence="2" id="KW-1185">Reference proteome</keyword>
<reference evidence="1 2" key="1">
    <citation type="journal article" date="2014" name="Nat. Commun.">
        <title>Klebsormidium flaccidum genome reveals primary factors for plant terrestrial adaptation.</title>
        <authorList>
            <person name="Hori K."/>
            <person name="Maruyama F."/>
            <person name="Fujisawa T."/>
            <person name="Togashi T."/>
            <person name="Yamamoto N."/>
            <person name="Seo M."/>
            <person name="Sato S."/>
            <person name="Yamada T."/>
            <person name="Mori H."/>
            <person name="Tajima N."/>
            <person name="Moriyama T."/>
            <person name="Ikeuchi M."/>
            <person name="Watanabe M."/>
            <person name="Wada H."/>
            <person name="Kobayashi K."/>
            <person name="Saito M."/>
            <person name="Masuda T."/>
            <person name="Sasaki-Sekimoto Y."/>
            <person name="Mashiguchi K."/>
            <person name="Awai K."/>
            <person name="Shimojima M."/>
            <person name="Masuda S."/>
            <person name="Iwai M."/>
            <person name="Nobusawa T."/>
            <person name="Narise T."/>
            <person name="Kondo S."/>
            <person name="Saito H."/>
            <person name="Sato R."/>
            <person name="Murakawa M."/>
            <person name="Ihara Y."/>
            <person name="Oshima-Yamada Y."/>
            <person name="Ohtaka K."/>
            <person name="Satoh M."/>
            <person name="Sonobe K."/>
            <person name="Ishii M."/>
            <person name="Ohtani R."/>
            <person name="Kanamori-Sato M."/>
            <person name="Honoki R."/>
            <person name="Miyazaki D."/>
            <person name="Mochizuki H."/>
            <person name="Umetsu J."/>
            <person name="Higashi K."/>
            <person name="Shibata D."/>
            <person name="Kamiya Y."/>
            <person name="Sato N."/>
            <person name="Nakamura Y."/>
            <person name="Tabata S."/>
            <person name="Ida S."/>
            <person name="Kurokawa K."/>
            <person name="Ohta H."/>
        </authorList>
    </citation>
    <scope>NUCLEOTIDE SEQUENCE [LARGE SCALE GENOMIC DNA]</scope>
    <source>
        <strain evidence="1 2">NIES-2285</strain>
    </source>
</reference>
<name>A0A1Y1ITT7_KLENI</name>
<accession>A0A1Y1ITT7</accession>
<feature type="non-terminal residue" evidence="1">
    <location>
        <position position="936"/>
    </location>
</feature>
<dbReference type="PANTHER" id="PTHR34305">
    <property type="entry name" value="EXPRESSED PROTEIN"/>
    <property type="match status" value="1"/>
</dbReference>
<dbReference type="EMBL" id="DF238535">
    <property type="protein sequence ID" value="GAQ93502.1"/>
    <property type="molecule type" value="Genomic_DNA"/>
</dbReference>
<organism evidence="1 2">
    <name type="scientific">Klebsormidium nitens</name>
    <name type="common">Green alga</name>
    <name type="synonym">Ulothrix nitens</name>
    <dbReference type="NCBI Taxonomy" id="105231"/>
    <lineage>
        <taxon>Eukaryota</taxon>
        <taxon>Viridiplantae</taxon>
        <taxon>Streptophyta</taxon>
        <taxon>Klebsormidiophyceae</taxon>
        <taxon>Klebsormidiales</taxon>
        <taxon>Klebsormidiaceae</taxon>
        <taxon>Klebsormidium</taxon>
    </lineage>
</organism>
<dbReference type="Proteomes" id="UP000054558">
    <property type="component" value="Unassembled WGS sequence"/>
</dbReference>
<dbReference type="PANTHER" id="PTHR34305:SF1">
    <property type="entry name" value="SWIM-TYPE DOMAIN-CONTAINING PROTEIN"/>
    <property type="match status" value="1"/>
</dbReference>
<proteinExistence type="predicted"/>
<gene>
    <name evidence="1" type="ORF">KFL_015860010</name>
</gene>
<dbReference type="AlphaFoldDB" id="A0A1Y1ITT7"/>
<sequence length="936" mass="102573">MKGYLVGCSVPKSKQKRQLLCLGCVGKLMGQLRLSTDAESVSLCDRGHGQQDALLFERRPSGSWKQTLELTSELLEAVVITNESTVSRKKPKKAAAESALNRGMQAGSRAREMLPEERLGIPAQAGLFLSGVRLEGTCRLVVPTGVDECEASPPRLYMTYWDHNRARPKALGKPTKEKALLEECWWDSHGHLNCSCDRGRLARDAPCVHKLVLAALGSTGLQQGDLPTVRELGRGAGLVEQVGTDSTGSFFAVRSSPRGVSPAHKMLHRSVEGAWYCQGKRDGCPSQHDCSHVIAANLAVRAGQVHFAQGLLLGQDALSTARQWLEQWDGALPLLGRRAGESEPSASSEGGTEEETHLMGLISGQRHEPAGCAGADCFCQEHQQLFGVAEPSTSAPHGLGVMAEPSTSAPHGLGVSESWRGARRSKQWWMSHAGGAPLMVAPQSVREPPAEALGEEAIRSWVSSCGSCTLESARRGCQHRGVGRAPVMVQETQAVQVTKPKLSQLSDAPDFHDPWVTRLRCGPIRVSKLVARDFQELGDRGMLSAPCPLEPPPCGGEWVELWQDAVVHASTWSQAVRTRIYSCKCPRKHTIHFDGEHLGLYVWSRQTIIVQESLQLLLKQMQRGQSGFGALLEGQQEAFRRAPECAVLSEETWRKASLDFFRLVGQQILECCSICGPHPEVLLCDGIVGISNSDGGKRPGGLGSTSHDFRRPFTHPSRYADGAPFEKQSVAGRDYCAAGLEGGGMKRRLVLQPELRELIARLSRHRPESEKLGRRLSEAEYLGMKAALGREDVQLVTRFVPGDGEGPVPADTRRRLLVEQRQMVRDKNRAMLRLLEGIELEQAARGGSPRLWEHWPCEWGELLYDLGAHDSDDGIIGHSDGLAVVRELLLGEDASIEDRRQLGEHSPILRRVLDAQGGHRFPAFFLPALHHLYELT</sequence>